<evidence type="ECO:0000313" key="3">
    <source>
        <dbReference type="Proteomes" id="UP001221898"/>
    </source>
</evidence>
<feature type="region of interest" description="Disordered" evidence="1">
    <location>
        <begin position="52"/>
        <end position="84"/>
    </location>
</feature>
<name>A0AAD7WET1_9TELE</name>
<dbReference type="AlphaFoldDB" id="A0AAD7WET1"/>
<protein>
    <submittedName>
        <fullName evidence="2">Uncharacterized protein</fullName>
    </submittedName>
</protein>
<dbReference type="EMBL" id="JAINUG010000129">
    <property type="protein sequence ID" value="KAJ8394153.1"/>
    <property type="molecule type" value="Genomic_DNA"/>
</dbReference>
<organism evidence="2 3">
    <name type="scientific">Aldrovandia affinis</name>
    <dbReference type="NCBI Taxonomy" id="143900"/>
    <lineage>
        <taxon>Eukaryota</taxon>
        <taxon>Metazoa</taxon>
        <taxon>Chordata</taxon>
        <taxon>Craniata</taxon>
        <taxon>Vertebrata</taxon>
        <taxon>Euteleostomi</taxon>
        <taxon>Actinopterygii</taxon>
        <taxon>Neopterygii</taxon>
        <taxon>Teleostei</taxon>
        <taxon>Notacanthiformes</taxon>
        <taxon>Halosauridae</taxon>
        <taxon>Aldrovandia</taxon>
    </lineage>
</organism>
<sequence>MSACGLLVLVARPAAEWHHGMGSAPQFSIFTRVWILTNRAYSSPLPLSASRSAALRRLQRGGEKKGPEGKGEGRARSPECQRPLLARQPRDVCAVHPRDPNTLAPWAHRRVRARKTFHFP</sequence>
<comment type="caution">
    <text evidence="2">The sequence shown here is derived from an EMBL/GenBank/DDBJ whole genome shotgun (WGS) entry which is preliminary data.</text>
</comment>
<keyword evidence="3" id="KW-1185">Reference proteome</keyword>
<feature type="compositionally biased region" description="Basic and acidic residues" evidence="1">
    <location>
        <begin position="60"/>
        <end position="79"/>
    </location>
</feature>
<reference evidence="2" key="1">
    <citation type="journal article" date="2023" name="Science">
        <title>Genome structures resolve the early diversification of teleost fishes.</title>
        <authorList>
            <person name="Parey E."/>
            <person name="Louis A."/>
            <person name="Montfort J."/>
            <person name="Bouchez O."/>
            <person name="Roques C."/>
            <person name="Iampietro C."/>
            <person name="Lluch J."/>
            <person name="Castinel A."/>
            <person name="Donnadieu C."/>
            <person name="Desvignes T."/>
            <person name="Floi Bucao C."/>
            <person name="Jouanno E."/>
            <person name="Wen M."/>
            <person name="Mejri S."/>
            <person name="Dirks R."/>
            <person name="Jansen H."/>
            <person name="Henkel C."/>
            <person name="Chen W.J."/>
            <person name="Zahm M."/>
            <person name="Cabau C."/>
            <person name="Klopp C."/>
            <person name="Thompson A.W."/>
            <person name="Robinson-Rechavi M."/>
            <person name="Braasch I."/>
            <person name="Lecointre G."/>
            <person name="Bobe J."/>
            <person name="Postlethwait J.H."/>
            <person name="Berthelot C."/>
            <person name="Roest Crollius H."/>
            <person name="Guiguen Y."/>
        </authorList>
    </citation>
    <scope>NUCLEOTIDE SEQUENCE</scope>
    <source>
        <strain evidence="2">NC1722</strain>
    </source>
</reference>
<evidence type="ECO:0000256" key="1">
    <source>
        <dbReference type="SAM" id="MobiDB-lite"/>
    </source>
</evidence>
<gene>
    <name evidence="2" type="ORF">AAFF_G00049580</name>
</gene>
<accession>A0AAD7WET1</accession>
<dbReference type="Proteomes" id="UP001221898">
    <property type="component" value="Unassembled WGS sequence"/>
</dbReference>
<evidence type="ECO:0000313" key="2">
    <source>
        <dbReference type="EMBL" id="KAJ8394153.1"/>
    </source>
</evidence>
<proteinExistence type="predicted"/>